<sequence>MAQGFSLKDQLFNAEKVRYLAGLFGAAAAGFDADLFEQQVMERLPELELKQRIAWIADCLGGQLSGPLQDIGPVLLAALPPPLDPDRTDDDFGDFIFAPLGDLIVLRGLETPDLSLDLIEETTQRFSMEWAIRPFLNRWPERVLARMQRWTTHPSYHVRRLVSEGSRPRLPWGQSVDLDISVPLPLLDALQGDRTRYVTRSVANHLNDISKKDPDLVMDRLEQWRAQGTQSRAELKWMTQHALRGLVKAGNAGALAMLGYDADADIEVLRFDVPDRVAVGDMLPLAVALHSETGARALIDYVFWRRKANGDLTAKVFKLKQIELPAGKVADVTKSHRLKGDATTFRLYPGQHRVELQINGRVRAEATFELKAQ</sequence>
<evidence type="ECO:0000313" key="1">
    <source>
        <dbReference type="EMBL" id="MDU9002681.1"/>
    </source>
</evidence>
<evidence type="ECO:0000313" key="2">
    <source>
        <dbReference type="Proteomes" id="UP001255416"/>
    </source>
</evidence>
<comment type="caution">
    <text evidence="1">The sequence shown here is derived from an EMBL/GenBank/DDBJ whole genome shotgun (WGS) entry which is preliminary data.</text>
</comment>
<dbReference type="SUPFAM" id="SSF48371">
    <property type="entry name" value="ARM repeat"/>
    <property type="match status" value="1"/>
</dbReference>
<dbReference type="InterPro" id="IPR016024">
    <property type="entry name" value="ARM-type_fold"/>
</dbReference>
<evidence type="ECO:0008006" key="3">
    <source>
        <dbReference type="Google" id="ProtNLM"/>
    </source>
</evidence>
<organism evidence="1 2">
    <name type="scientific">Sedimentitalea todarodis</name>
    <dbReference type="NCBI Taxonomy" id="1631240"/>
    <lineage>
        <taxon>Bacteria</taxon>
        <taxon>Pseudomonadati</taxon>
        <taxon>Pseudomonadota</taxon>
        <taxon>Alphaproteobacteria</taxon>
        <taxon>Rhodobacterales</taxon>
        <taxon>Paracoccaceae</taxon>
        <taxon>Sedimentitalea</taxon>
    </lineage>
</organism>
<proteinExistence type="predicted"/>
<dbReference type="Proteomes" id="UP001255416">
    <property type="component" value="Unassembled WGS sequence"/>
</dbReference>
<accession>A0ABU3V928</accession>
<dbReference type="Gene3D" id="1.25.40.290">
    <property type="entry name" value="ARM repeat domains"/>
    <property type="match status" value="1"/>
</dbReference>
<keyword evidence="2" id="KW-1185">Reference proteome</keyword>
<protein>
    <recommendedName>
        <fullName evidence="3">DNA alkylation repair protein</fullName>
    </recommendedName>
</protein>
<gene>
    <name evidence="1" type="ORF">QO231_02300</name>
</gene>
<dbReference type="RefSeq" id="WP_316772823.1">
    <property type="nucleotide sequence ID" value="NZ_JASMWN010000001.1"/>
</dbReference>
<name>A0ABU3V928_9RHOB</name>
<reference evidence="2" key="1">
    <citation type="submission" date="2023-05" db="EMBL/GenBank/DDBJ databases">
        <title>Sedimentitalea sp. nov. JM2-8.</title>
        <authorList>
            <person name="Huang J."/>
        </authorList>
    </citation>
    <scope>NUCLEOTIDE SEQUENCE [LARGE SCALE GENOMIC DNA]</scope>
    <source>
        <strain evidence="2">KHS03</strain>
    </source>
</reference>
<dbReference type="EMBL" id="JASMWN010000001">
    <property type="protein sequence ID" value="MDU9002681.1"/>
    <property type="molecule type" value="Genomic_DNA"/>
</dbReference>